<dbReference type="EMBL" id="FQWT01000010">
    <property type="protein sequence ID" value="SHH95535.1"/>
    <property type="molecule type" value="Genomic_DNA"/>
</dbReference>
<protein>
    <submittedName>
        <fullName evidence="1">Uncharacterized protein</fullName>
    </submittedName>
</protein>
<reference evidence="2" key="1">
    <citation type="submission" date="2016-11" db="EMBL/GenBank/DDBJ databases">
        <authorList>
            <person name="Varghese N."/>
            <person name="Submissions S."/>
        </authorList>
    </citation>
    <scope>NUCLEOTIDE SEQUENCE [LARGE SCALE GENOMIC DNA]</scope>
    <source>
        <strain evidence="2">DSM 19055</strain>
    </source>
</reference>
<gene>
    <name evidence="1" type="ORF">SAMN05421866_0010</name>
</gene>
<dbReference type="AlphaFoldDB" id="A0A1M5X6U4"/>
<evidence type="ECO:0000313" key="1">
    <source>
        <dbReference type="EMBL" id="SHH95535.1"/>
    </source>
</evidence>
<accession>A0A1M5X6U4</accession>
<organism evidence="1 2">
    <name type="scientific">Chryseobacterium oranimense</name>
    <dbReference type="NCBI Taxonomy" id="421058"/>
    <lineage>
        <taxon>Bacteria</taxon>
        <taxon>Pseudomonadati</taxon>
        <taxon>Bacteroidota</taxon>
        <taxon>Flavobacteriia</taxon>
        <taxon>Flavobacteriales</taxon>
        <taxon>Weeksellaceae</taxon>
        <taxon>Chryseobacterium group</taxon>
        <taxon>Chryseobacterium</taxon>
    </lineage>
</organism>
<dbReference type="RefSeq" id="WP_073066901.1">
    <property type="nucleotide sequence ID" value="NZ_FQWT01000010.1"/>
</dbReference>
<name>A0A1M5X6U4_9FLAO</name>
<proteinExistence type="predicted"/>
<keyword evidence="2" id="KW-1185">Reference proteome</keyword>
<dbReference type="Proteomes" id="UP000184047">
    <property type="component" value="Unassembled WGS sequence"/>
</dbReference>
<dbReference type="OrthoDB" id="355405at117743"/>
<dbReference type="STRING" id="421058.SAMN05421866_0010"/>
<sequence>MKNKKIEITINQAKKFNLMIDALKEIRKQRTSKKKDEINEKWNVDETEYLKSLINNIQDISNVVLKNVKQIKI</sequence>
<evidence type="ECO:0000313" key="2">
    <source>
        <dbReference type="Proteomes" id="UP000184047"/>
    </source>
</evidence>